<feature type="compositionally biased region" description="Low complexity" evidence="6">
    <location>
        <begin position="1"/>
        <end position="14"/>
    </location>
</feature>
<feature type="region of interest" description="Disordered" evidence="6">
    <location>
        <begin position="1"/>
        <end position="29"/>
    </location>
</feature>
<name>A0A542DX67_9MICO</name>
<sequence>MTSTSTRGSTAPSSGGPPGGAVPPREPITQPRLGPLGWLRWAWRQLTSMRTALFLLLLLSVAAVPGSIFPQRDIDAVRVTDYLDAHRTLGPVLDAMGFFDVYASPWFASIYLLLVVSLLGCIIPRSRLHWRALRSRPPRAPRRLERLDDHVRFELDGTPDEALEQARTLLRSRRYRVEVRDGAVSAESGYLRETGNLVFHVALCAVIVGVAISHLFGWRGDVIVSEGDTFASSVSSYNTVSPAPLTDLSSIPPFSIALRKLEVRFEEQVRGAQFGAPREFTAYVDTTQQPGQKPVAETISPNHPVTLDGVDVFLLGNGYSPVITVRDAKGEVLYSQPTPFLAQDNNYTSTGAVKVNAASPQQLGFSGVFTPTADETFANGPQSRFPDLLDPELVMSVWEGDLFPGGRPQSVYSLDTSGLTEVPNAQGKPLLLRLKPGQTVQLPGGRGTVTFDKVDRWAGLSARVDPGKGPTLVASLAALLGLLGSLLVRRRRVFVRAEPAPTTTAGTITGTTTGTDSTPDPPARPRTVVTIGGLAKNADPGLRPMLAGLRDELSEGRNHVR</sequence>
<dbReference type="EMBL" id="VFMN01000001">
    <property type="protein sequence ID" value="TQJ07681.1"/>
    <property type="molecule type" value="Genomic_DNA"/>
</dbReference>
<keyword evidence="4 7" id="KW-1133">Transmembrane helix</keyword>
<dbReference type="GO" id="GO:0017004">
    <property type="term" value="P:cytochrome complex assembly"/>
    <property type="evidence" value="ECO:0007669"/>
    <property type="project" value="UniProtKB-KW"/>
</dbReference>
<evidence type="ECO:0000256" key="2">
    <source>
        <dbReference type="ARBA" id="ARBA00022692"/>
    </source>
</evidence>
<feature type="transmembrane region" description="Helical" evidence="7">
    <location>
        <begin position="469"/>
        <end position="488"/>
    </location>
</feature>
<evidence type="ECO:0000259" key="8">
    <source>
        <dbReference type="Pfam" id="PF05140"/>
    </source>
</evidence>
<keyword evidence="5 7" id="KW-0472">Membrane</keyword>
<protein>
    <submittedName>
        <fullName evidence="9">Cytochrome c biogenesis protein</fullName>
    </submittedName>
</protein>
<dbReference type="AlphaFoldDB" id="A0A542DX67"/>
<organism evidence="9 10">
    <name type="scientific">Lapillicoccus jejuensis</name>
    <dbReference type="NCBI Taxonomy" id="402171"/>
    <lineage>
        <taxon>Bacteria</taxon>
        <taxon>Bacillati</taxon>
        <taxon>Actinomycetota</taxon>
        <taxon>Actinomycetes</taxon>
        <taxon>Micrococcales</taxon>
        <taxon>Intrasporangiaceae</taxon>
        <taxon>Lapillicoccus</taxon>
    </lineage>
</organism>
<comment type="caution">
    <text evidence="9">The sequence shown here is derived from an EMBL/GenBank/DDBJ whole genome shotgun (WGS) entry which is preliminary data.</text>
</comment>
<evidence type="ECO:0000256" key="6">
    <source>
        <dbReference type="SAM" id="MobiDB-lite"/>
    </source>
</evidence>
<evidence type="ECO:0000313" key="10">
    <source>
        <dbReference type="Proteomes" id="UP000317893"/>
    </source>
</evidence>
<dbReference type="GO" id="GO:0016020">
    <property type="term" value="C:membrane"/>
    <property type="evidence" value="ECO:0007669"/>
    <property type="project" value="UniProtKB-SubCell"/>
</dbReference>
<dbReference type="InterPro" id="IPR023494">
    <property type="entry name" value="Cyt_c_bgen_Ccs1/CcsB/ResB"/>
</dbReference>
<gene>
    <name evidence="9" type="ORF">FB458_0749</name>
</gene>
<keyword evidence="10" id="KW-1185">Reference proteome</keyword>
<keyword evidence="2 7" id="KW-0812">Transmembrane</keyword>
<dbReference type="OrthoDB" id="3949537at2"/>
<evidence type="ECO:0000313" key="9">
    <source>
        <dbReference type="EMBL" id="TQJ07681.1"/>
    </source>
</evidence>
<evidence type="ECO:0000256" key="4">
    <source>
        <dbReference type="ARBA" id="ARBA00022989"/>
    </source>
</evidence>
<keyword evidence="3" id="KW-0201">Cytochrome c-type biogenesis</keyword>
<dbReference type="Pfam" id="PF05140">
    <property type="entry name" value="ResB"/>
    <property type="match status" value="1"/>
</dbReference>
<evidence type="ECO:0000256" key="3">
    <source>
        <dbReference type="ARBA" id="ARBA00022748"/>
    </source>
</evidence>
<feature type="domain" description="ResB-like" evidence="8">
    <location>
        <begin position="49"/>
        <end position="543"/>
    </location>
</feature>
<feature type="transmembrane region" description="Helical" evidence="7">
    <location>
        <begin position="52"/>
        <end position="69"/>
    </location>
</feature>
<evidence type="ECO:0000256" key="7">
    <source>
        <dbReference type="SAM" id="Phobius"/>
    </source>
</evidence>
<feature type="region of interest" description="Disordered" evidence="6">
    <location>
        <begin position="502"/>
        <end position="523"/>
    </location>
</feature>
<comment type="subcellular location">
    <subcellularLocation>
        <location evidence="1">Membrane</location>
        <topology evidence="1">Multi-pass membrane protein</topology>
    </subcellularLocation>
</comment>
<feature type="transmembrane region" description="Helical" evidence="7">
    <location>
        <begin position="106"/>
        <end position="124"/>
    </location>
</feature>
<dbReference type="RefSeq" id="WP_141846882.1">
    <property type="nucleotide sequence ID" value="NZ_BAAAPR010000008.1"/>
</dbReference>
<dbReference type="Proteomes" id="UP000317893">
    <property type="component" value="Unassembled WGS sequence"/>
</dbReference>
<evidence type="ECO:0000256" key="1">
    <source>
        <dbReference type="ARBA" id="ARBA00004141"/>
    </source>
</evidence>
<accession>A0A542DX67</accession>
<dbReference type="PANTHER" id="PTHR31566:SF0">
    <property type="entry name" value="CYTOCHROME C BIOGENESIS PROTEIN CCS1, CHLOROPLASTIC"/>
    <property type="match status" value="1"/>
</dbReference>
<proteinExistence type="predicted"/>
<dbReference type="InterPro" id="IPR007816">
    <property type="entry name" value="ResB-like_domain"/>
</dbReference>
<evidence type="ECO:0000256" key="5">
    <source>
        <dbReference type="ARBA" id="ARBA00023136"/>
    </source>
</evidence>
<reference evidence="9 10" key="1">
    <citation type="submission" date="2019-06" db="EMBL/GenBank/DDBJ databases">
        <title>Sequencing the genomes of 1000 actinobacteria strains.</title>
        <authorList>
            <person name="Klenk H.-P."/>
        </authorList>
    </citation>
    <scope>NUCLEOTIDE SEQUENCE [LARGE SCALE GENOMIC DNA]</scope>
    <source>
        <strain evidence="9 10">DSM 18607</strain>
    </source>
</reference>
<feature type="transmembrane region" description="Helical" evidence="7">
    <location>
        <begin position="197"/>
        <end position="218"/>
    </location>
</feature>
<dbReference type="PANTHER" id="PTHR31566">
    <property type="entry name" value="CYTOCHROME C BIOGENESIS PROTEIN CCS1, CHLOROPLASTIC"/>
    <property type="match status" value="1"/>
</dbReference>
<feature type="compositionally biased region" description="Low complexity" evidence="6">
    <location>
        <begin position="502"/>
        <end position="518"/>
    </location>
</feature>